<organism evidence="1 2">
    <name type="scientific">Streptomyces phage SparkleGoddess</name>
    <dbReference type="NCBI Taxonomy" id="2283305"/>
    <lineage>
        <taxon>Viruses</taxon>
        <taxon>Duplodnaviria</taxon>
        <taxon>Heunggongvirae</taxon>
        <taxon>Uroviricota</taxon>
        <taxon>Caudoviricetes</taxon>
        <taxon>Stanwilliamsviridae</taxon>
        <taxon>Loccivirinae</taxon>
        <taxon>Gilsonvirus</taxon>
        <taxon>Gilsonvirus comrade</taxon>
    </lineage>
</organism>
<protein>
    <submittedName>
        <fullName evidence="1">Uncharacterized protein</fullName>
    </submittedName>
</protein>
<evidence type="ECO:0000313" key="2">
    <source>
        <dbReference type="Proteomes" id="UP000259914"/>
    </source>
</evidence>
<dbReference type="EMBL" id="MH590589">
    <property type="protein sequence ID" value="AXH68867.1"/>
    <property type="molecule type" value="Genomic_DNA"/>
</dbReference>
<evidence type="ECO:0000313" key="1">
    <source>
        <dbReference type="EMBL" id="AXH68867.1"/>
    </source>
</evidence>
<name>A0A345ME86_9CAUD</name>
<gene>
    <name evidence="1" type="primary">186</name>
    <name evidence="1" type="ORF">SEA_SPARKLEGODDESS_186</name>
</gene>
<accession>A0A345ME86</accession>
<sequence>MKKPKPLGKGNYRVCPTCGGQGVKANMRKYPKSPTNDAVVWEDCKTCKTVGWIEA</sequence>
<reference evidence="1 2" key="1">
    <citation type="submission" date="2018-07" db="EMBL/GenBank/DDBJ databases">
        <authorList>
            <person name="Dixon J."/>
            <person name="Knudsen H.R."/>
            <person name="Rock W."/>
            <person name="Scott A.N."/>
            <person name="Walsdorf S.L."/>
            <person name="Layton S.R."/>
            <person name="Nayek S."/>
            <person name="Kim T."/>
            <person name="Hughes L.E."/>
            <person name="Garlena R.A."/>
            <person name="Russell D.A."/>
            <person name="Pope W.H."/>
            <person name="Jacobs-Sera D."/>
            <person name="Hatfull G.F."/>
        </authorList>
    </citation>
    <scope>NUCLEOTIDE SEQUENCE [LARGE SCALE GENOMIC DNA]</scope>
</reference>
<proteinExistence type="predicted"/>
<dbReference type="Proteomes" id="UP000259914">
    <property type="component" value="Segment"/>
</dbReference>